<evidence type="ECO:0000256" key="3">
    <source>
        <dbReference type="ARBA" id="ARBA00022448"/>
    </source>
</evidence>
<evidence type="ECO:0000256" key="4">
    <source>
        <dbReference type="ARBA" id="ARBA00022816"/>
    </source>
</evidence>
<feature type="domain" description="Nucleoporin Nup133/Nup155-like C-terminal" evidence="9">
    <location>
        <begin position="651"/>
        <end position="1299"/>
    </location>
</feature>
<evidence type="ECO:0000313" key="12">
    <source>
        <dbReference type="Proteomes" id="UP000235023"/>
    </source>
</evidence>
<dbReference type="Gene3D" id="1.20.58.1380">
    <property type="match status" value="1"/>
</dbReference>
<evidence type="ECO:0000256" key="7">
    <source>
        <dbReference type="ARBA" id="ARBA00023242"/>
    </source>
</evidence>
<protein>
    <submittedName>
        <fullName evidence="11">Non-repetitive/WGA-negative nucleoporin C-terminal-domain-containing protein</fullName>
    </submittedName>
</protein>
<dbReference type="GO" id="GO:0017056">
    <property type="term" value="F:structural constituent of nuclear pore"/>
    <property type="evidence" value="ECO:0007669"/>
    <property type="project" value="InterPro"/>
</dbReference>
<dbReference type="PANTHER" id="PTHR13405:SF11">
    <property type="entry name" value="NUCLEAR PORE COMPLEX PROTEIN NUP133"/>
    <property type="match status" value="1"/>
</dbReference>
<feature type="compositionally biased region" description="Basic and acidic residues" evidence="8">
    <location>
        <begin position="23"/>
        <end position="32"/>
    </location>
</feature>
<feature type="domain" description="Nucleoporin Nup133/Nup155-like N-terminal" evidence="10">
    <location>
        <begin position="110"/>
        <end position="539"/>
    </location>
</feature>
<keyword evidence="5" id="KW-0653">Protein transport</keyword>
<accession>A0A2J5HF96</accession>
<organism evidence="11 12">
    <name type="scientific">Aspergillus taichungensis</name>
    <dbReference type="NCBI Taxonomy" id="482145"/>
    <lineage>
        <taxon>Eukaryota</taxon>
        <taxon>Fungi</taxon>
        <taxon>Dikarya</taxon>
        <taxon>Ascomycota</taxon>
        <taxon>Pezizomycotina</taxon>
        <taxon>Eurotiomycetes</taxon>
        <taxon>Eurotiomycetidae</taxon>
        <taxon>Eurotiales</taxon>
        <taxon>Aspergillaceae</taxon>
        <taxon>Aspergillus</taxon>
        <taxon>Aspergillus subgen. Circumdati</taxon>
    </lineage>
</organism>
<name>A0A2J5HF96_9EURO</name>
<evidence type="ECO:0000313" key="11">
    <source>
        <dbReference type="EMBL" id="PLN75556.1"/>
    </source>
</evidence>
<dbReference type="SUPFAM" id="SSF117289">
    <property type="entry name" value="Nucleoporin domain"/>
    <property type="match status" value="1"/>
</dbReference>
<dbReference type="InterPro" id="IPR037624">
    <property type="entry name" value="Nup133-like"/>
</dbReference>
<dbReference type="InterPro" id="IPR007187">
    <property type="entry name" value="Nucleoporin_Nup133/Nup155_C"/>
</dbReference>
<dbReference type="GO" id="GO:0016973">
    <property type="term" value="P:poly(A)+ mRNA export from nucleus"/>
    <property type="evidence" value="ECO:0007669"/>
    <property type="project" value="TreeGrafter"/>
</dbReference>
<evidence type="ECO:0000256" key="1">
    <source>
        <dbReference type="ARBA" id="ARBA00004259"/>
    </source>
</evidence>
<dbReference type="Gene3D" id="2.130.10.10">
    <property type="entry name" value="YVTN repeat-like/Quinoprotein amine dehydrogenase"/>
    <property type="match status" value="1"/>
</dbReference>
<keyword evidence="3" id="KW-0813">Transport</keyword>
<dbReference type="Pfam" id="PF03177">
    <property type="entry name" value="Nucleoporin_C"/>
    <property type="match status" value="1"/>
</dbReference>
<comment type="subcellular location">
    <subcellularLocation>
        <location evidence="1">Nucleus envelope</location>
    </subcellularLocation>
</comment>
<evidence type="ECO:0000256" key="5">
    <source>
        <dbReference type="ARBA" id="ARBA00022927"/>
    </source>
</evidence>
<gene>
    <name evidence="11" type="ORF">BDW42DRAFT_180411</name>
</gene>
<feature type="region of interest" description="Disordered" evidence="8">
    <location>
        <begin position="1"/>
        <end position="66"/>
    </location>
</feature>
<reference evidence="12" key="1">
    <citation type="submission" date="2017-12" db="EMBL/GenBank/DDBJ databases">
        <authorList>
            <consortium name="DOE Joint Genome Institute"/>
            <person name="Mondo S.J."/>
            <person name="Kjaerbolling I."/>
            <person name="Vesth T.C."/>
            <person name="Frisvad J.C."/>
            <person name="Nybo J.L."/>
            <person name="Theobald S."/>
            <person name="Kuo A."/>
            <person name="Bowyer P."/>
            <person name="Matsuda Y."/>
            <person name="Lyhne E.K."/>
            <person name="Kogle M.E."/>
            <person name="Clum A."/>
            <person name="Lipzen A."/>
            <person name="Salamov A."/>
            <person name="Ngan C.Y."/>
            <person name="Daum C."/>
            <person name="Chiniquy J."/>
            <person name="Barry K."/>
            <person name="LaButti K."/>
            <person name="Haridas S."/>
            <person name="Simmons B.A."/>
            <person name="Magnuson J.K."/>
            <person name="Mortensen U.H."/>
            <person name="Larsen T.O."/>
            <person name="Grigoriev I.V."/>
            <person name="Baker S.E."/>
            <person name="Andersen M.R."/>
            <person name="Nordberg H.P."/>
            <person name="Cantor M.N."/>
            <person name="Hua S.X."/>
        </authorList>
    </citation>
    <scope>NUCLEOTIDE SEQUENCE [LARGE SCALE GENOMIC DNA]</scope>
    <source>
        <strain evidence="12">IBT 19404</strain>
    </source>
</reference>
<dbReference type="GO" id="GO:0006606">
    <property type="term" value="P:protein import into nucleus"/>
    <property type="evidence" value="ECO:0007669"/>
    <property type="project" value="TreeGrafter"/>
</dbReference>
<dbReference type="InterPro" id="IPR014908">
    <property type="entry name" value="Nucleoporin_Nup133/Nup155_N"/>
</dbReference>
<keyword evidence="6" id="KW-0811">Translocation</keyword>
<proteinExistence type="inferred from homology"/>
<feature type="region of interest" description="Disordered" evidence="8">
    <location>
        <begin position="1304"/>
        <end position="1349"/>
    </location>
</feature>
<sequence length="1349" mass="150648">MFVPKVSHSSADSIRNTRRRQRTSLDDVDKLPRAKRQRSALRYDSHELPPLSQTGSNTQERAQEHASNNLTVLRSTAEHSAAALKDIPIRALREQERRETENDGAVVLSKTDFYTVSQLPSLPEAIRSLHPEPIRCFFGDGHEYALAMTKSHAITWPYSATSSPSPADIFTLTIPEPCREPSGAVPFGVLLSAATSDIPGLMIVMPHSGRIIYWETMSSAASLGLPRQRPSGIHGQITNLLSGEHVIDIVNGEPSGVVITFSSGRVAHVTFRDTQGKAAVIVNFLRSSSGNNVKTGLLGGIKNVFGGGFWRKDLCAVCAGDSRQRGQRDILIATSSGLFEIWDTHWNNGCVLKRQFDAKHALCQSLGPKYVNGAGEPDFRVLDFTFTPNNHIASERQKGDPESWQICAILAPPRGTSSTNVCLMQILLSENIDVLSTNPVTLHHNSENADVKLLLPTPGDTAFIIANQSITLLSLAGPEESPTSQLLLDSNQQVPSLYDSIVLRSGKEYDILGSGVESQNDDRSFCGCLLMIREFGIIRITALPRKNAGSDTEDAQVSAKDKLEQAIFYGTMSGNPLNLANKSCLDFPAKEIEQAALEICEDLLRSTSRFIPRTAISLDQNLRLRSKAIDDLASLLKQQNKNFDRQTWWHLLWSAEKLAAQRSLWKLEEAARKPQGTEPTFLAHVIGLMSEKFKTKLDEHAGESDPVRHWFLNDTFRMEHIVPWISNAIRPHKGQQPRQGRKAAEQILDASELSLAVLETAFRYRDEHASQYGLNDGYLEDGVYIDSYSGLPEFWTSRGINYVETGHLLDLELDSCRAWIQQMSTCEAPENLRKISKNCAKQLRVLGQMHSERMRWLAAQGTTKTDDESIAAERAHVKHRKWQLFKLAGIGQLGDAIALAEKFGDMEALVELIIELQDQTKTQIISSKSQQHSQNAPQSEAEQLTNKVSQYFDKFGESWADAFFSRQISMGQAGILFSMKRFQPFITQFLRKNTSYSRLCWINSVIGEDDYDAAAKSLERLAIHHEADIWSHRVELSLAKLANLAAWEKTPSTQTAPHDDIRRLEDLAEISAVQEVVFAYVAPALQGAIDRKAEVDLAIDHFGKGVATERPSFHEVLGDALAKLITRQVVNVDQLVDLLTLIDTVEVSAYGQNELLGKEFYFALRVIRLGHSTQQHHPLYHLILQKLVWRRCMTKDNWADLGGTVEKMSDGSEQLLHDTALSHTLDLCLRDRYTNDPNYPPLYVPLSPRDVLLSDSDTELISSRFRPEQRDRIVRDLNYENEKLLHYLDKGGLEFWFKTFTSHTEESGPPSANMGDAGQPGPEEFDQISEQGSLHAAGGLQSKTKLSWL</sequence>
<dbReference type="InterPro" id="IPR015943">
    <property type="entry name" value="WD40/YVTN_repeat-like_dom_sf"/>
</dbReference>
<dbReference type="Proteomes" id="UP000235023">
    <property type="component" value="Unassembled WGS sequence"/>
</dbReference>
<evidence type="ECO:0000256" key="8">
    <source>
        <dbReference type="SAM" id="MobiDB-lite"/>
    </source>
</evidence>
<evidence type="ECO:0000256" key="6">
    <source>
        <dbReference type="ARBA" id="ARBA00023010"/>
    </source>
</evidence>
<comment type="similarity">
    <text evidence="2">Belongs to the nucleoporin Nup133 family.</text>
</comment>
<evidence type="ECO:0000256" key="2">
    <source>
        <dbReference type="ARBA" id="ARBA00005569"/>
    </source>
</evidence>
<dbReference type="GO" id="GO:0000972">
    <property type="term" value="P:transcription-dependent tethering of RNA polymerase II gene DNA at nuclear periphery"/>
    <property type="evidence" value="ECO:0007669"/>
    <property type="project" value="TreeGrafter"/>
</dbReference>
<keyword evidence="12" id="KW-1185">Reference proteome</keyword>
<evidence type="ECO:0000259" key="10">
    <source>
        <dbReference type="Pfam" id="PF08801"/>
    </source>
</evidence>
<keyword evidence="4" id="KW-0509">mRNA transport</keyword>
<dbReference type="GO" id="GO:0031080">
    <property type="term" value="C:nuclear pore outer ring"/>
    <property type="evidence" value="ECO:0007669"/>
    <property type="project" value="TreeGrafter"/>
</dbReference>
<feature type="compositionally biased region" description="Polar residues" evidence="8">
    <location>
        <begin position="51"/>
        <end position="66"/>
    </location>
</feature>
<keyword evidence="7" id="KW-0539">Nucleus</keyword>
<dbReference type="EMBL" id="KZ559644">
    <property type="protein sequence ID" value="PLN75556.1"/>
    <property type="molecule type" value="Genomic_DNA"/>
</dbReference>
<dbReference type="PANTHER" id="PTHR13405">
    <property type="entry name" value="NUCLEAR PORE COMPLEX PROTEIN NUP133"/>
    <property type="match status" value="1"/>
</dbReference>
<dbReference type="Pfam" id="PF08801">
    <property type="entry name" value="Nucleoporin_N"/>
    <property type="match status" value="1"/>
</dbReference>
<dbReference type="OrthoDB" id="103454at2759"/>
<evidence type="ECO:0000259" key="9">
    <source>
        <dbReference type="Pfam" id="PF03177"/>
    </source>
</evidence>